<accession>A0A1A8XXC8</accession>
<evidence type="ECO:0008006" key="4">
    <source>
        <dbReference type="Google" id="ProtNLM"/>
    </source>
</evidence>
<dbReference type="EMBL" id="FLQX01000139">
    <property type="protein sequence ID" value="SBT08693.1"/>
    <property type="molecule type" value="Genomic_DNA"/>
</dbReference>
<keyword evidence="3" id="KW-1185">Reference proteome</keyword>
<dbReference type="AlphaFoldDB" id="A0A1A8XXC8"/>
<dbReference type="SUPFAM" id="SSF103642">
    <property type="entry name" value="Sec-C motif"/>
    <property type="match status" value="1"/>
</dbReference>
<evidence type="ECO:0000313" key="3">
    <source>
        <dbReference type="Proteomes" id="UP000199169"/>
    </source>
</evidence>
<dbReference type="PANTHER" id="PTHR33747:SF1">
    <property type="entry name" value="ADENYLATE CYCLASE-ASSOCIATED CAP C-TERMINAL DOMAIN-CONTAINING PROTEIN"/>
    <property type="match status" value="1"/>
</dbReference>
<gene>
    <name evidence="2" type="ORF">ACCAA_600038</name>
</gene>
<evidence type="ECO:0000313" key="2">
    <source>
        <dbReference type="EMBL" id="SBT08693.1"/>
    </source>
</evidence>
<feature type="region of interest" description="Disordered" evidence="1">
    <location>
        <begin position="1"/>
        <end position="22"/>
    </location>
</feature>
<dbReference type="InterPro" id="IPR004027">
    <property type="entry name" value="SEC_C_motif"/>
</dbReference>
<dbReference type="Pfam" id="PF02810">
    <property type="entry name" value="SEC-C"/>
    <property type="match status" value="1"/>
</dbReference>
<dbReference type="STRING" id="1860102.ACCAA_600038"/>
<reference evidence="3" key="1">
    <citation type="submission" date="2016-06" db="EMBL/GenBank/DDBJ databases">
        <authorList>
            <person name="McIlroy S.J."/>
            <person name="Karst S.M."/>
            <person name="Albertsen M."/>
        </authorList>
    </citation>
    <scope>NUCLEOTIDE SEQUENCE [LARGE SCALE GENOMIC DNA]</scope>
</reference>
<dbReference type="PANTHER" id="PTHR33747">
    <property type="entry name" value="UPF0225 PROTEIN SCO1677"/>
    <property type="match status" value="1"/>
</dbReference>
<dbReference type="Gene3D" id="3.10.450.50">
    <property type="match status" value="1"/>
</dbReference>
<organism evidence="2 3">
    <name type="scientific">Candidatus Accumulibacter aalborgensis</name>
    <dbReference type="NCBI Taxonomy" id="1860102"/>
    <lineage>
        <taxon>Bacteria</taxon>
        <taxon>Pseudomonadati</taxon>
        <taxon>Pseudomonadota</taxon>
        <taxon>Betaproteobacteria</taxon>
        <taxon>Candidatus Accumulibacter</taxon>
    </lineage>
</organism>
<protein>
    <recommendedName>
        <fullName evidence="4">SEC-C motif domain protein</fullName>
    </recommendedName>
</protein>
<name>A0A1A8XXC8_9PROT</name>
<sequence>MAHNHTASASSRQHQTASGRRTTGPVLALDDGVFELPGIGPLWVWVHTCPDQRCKCREALILASDESRDALLTRGLRVREAWQAGHGYVAAAAAIEGLTSFMLNIDAVTPADLHGQALAATDVEPRIAAIVDRLQGDVLDDIARLWVLGKGYPDQREVVLAAKTIEVSAWQPGDMVAYRDVFNWVRRDRYLFDGDPGVFEAFDGYCINPACDCGDVVVQFYQLATAGDPQPVGEVAVNLSGRIEFIPEPGHDATLDRLWAAYGKRHPAYLACLAQRNADMKCIGKKRESLHRPKIGRNEPCPCGSGKKYKRCCADAIPD</sequence>
<proteinExistence type="predicted"/>
<feature type="compositionally biased region" description="Polar residues" evidence="1">
    <location>
        <begin position="1"/>
        <end position="21"/>
    </location>
</feature>
<dbReference type="Proteomes" id="UP000199169">
    <property type="component" value="Unassembled WGS sequence"/>
</dbReference>
<evidence type="ECO:0000256" key="1">
    <source>
        <dbReference type="SAM" id="MobiDB-lite"/>
    </source>
</evidence>